<feature type="region of interest" description="Disordered" evidence="1">
    <location>
        <begin position="88"/>
        <end position="107"/>
    </location>
</feature>
<feature type="domain" description="Insecticide toxin TcdB middle/N-terminal" evidence="3">
    <location>
        <begin position="3"/>
        <end position="32"/>
    </location>
</feature>
<dbReference type="Proteomes" id="UP000019678">
    <property type="component" value="Unassembled WGS sequence"/>
</dbReference>
<name>A0A017T4E0_9BACT</name>
<comment type="caution">
    <text evidence="4">The sequence shown here is derived from an EMBL/GenBank/DDBJ whole genome shotgun (WGS) entry which is preliminary data.</text>
</comment>
<dbReference type="Gene3D" id="2.180.10.10">
    <property type="entry name" value="RHS repeat-associated core"/>
    <property type="match status" value="2"/>
</dbReference>
<reference evidence="4 5" key="1">
    <citation type="submission" date="2013-05" db="EMBL/GenBank/DDBJ databases">
        <title>Genome assembly of Chondromyces apiculatus DSM 436.</title>
        <authorList>
            <person name="Sharma G."/>
            <person name="Khatri I."/>
            <person name="Kaur C."/>
            <person name="Mayilraj S."/>
            <person name="Subramanian S."/>
        </authorList>
    </citation>
    <scope>NUCLEOTIDE SEQUENCE [LARGE SCALE GENOMIC DNA]</scope>
    <source>
        <strain evidence="4 5">DSM 436</strain>
    </source>
</reference>
<dbReference type="InterPro" id="IPR022044">
    <property type="entry name" value="TcdB_toxin_mid/C"/>
</dbReference>
<evidence type="ECO:0000259" key="3">
    <source>
        <dbReference type="Pfam" id="PF12256"/>
    </source>
</evidence>
<protein>
    <submittedName>
        <fullName evidence="4">Insecticidal toxin complex protein</fullName>
    </submittedName>
</protein>
<feature type="domain" description="Insecticide toxin TcdB middle/C-terminal" evidence="2">
    <location>
        <begin position="122"/>
        <end position="234"/>
    </location>
</feature>
<evidence type="ECO:0000259" key="2">
    <source>
        <dbReference type="Pfam" id="PF12255"/>
    </source>
</evidence>
<dbReference type="Pfam" id="PF12256">
    <property type="entry name" value="TcdB_toxin_midN"/>
    <property type="match status" value="1"/>
</dbReference>
<dbReference type="InterPro" id="IPR050708">
    <property type="entry name" value="T6SS_VgrG/RHS"/>
</dbReference>
<dbReference type="InterPro" id="IPR006530">
    <property type="entry name" value="YD"/>
</dbReference>
<keyword evidence="5" id="KW-1185">Reference proteome</keyword>
<gene>
    <name evidence="4" type="ORF">CAP_5141</name>
</gene>
<dbReference type="STRING" id="1192034.CAP_5141"/>
<evidence type="ECO:0000256" key="1">
    <source>
        <dbReference type="SAM" id="MobiDB-lite"/>
    </source>
</evidence>
<accession>A0A017T4E0</accession>
<dbReference type="PANTHER" id="PTHR32305">
    <property type="match status" value="1"/>
</dbReference>
<dbReference type="PANTHER" id="PTHR32305:SF15">
    <property type="entry name" value="PROTEIN RHSA-RELATED"/>
    <property type="match status" value="1"/>
</dbReference>
<evidence type="ECO:0000313" key="5">
    <source>
        <dbReference type="Proteomes" id="UP000019678"/>
    </source>
</evidence>
<dbReference type="Pfam" id="PF12255">
    <property type="entry name" value="TcdB_toxin_midC"/>
    <property type="match status" value="1"/>
</dbReference>
<dbReference type="EMBL" id="ASRX01000041">
    <property type="protein sequence ID" value="EYF03877.1"/>
    <property type="molecule type" value="Genomic_DNA"/>
</dbReference>
<proteinExistence type="predicted"/>
<evidence type="ECO:0000313" key="4">
    <source>
        <dbReference type="EMBL" id="EYF03877.1"/>
    </source>
</evidence>
<dbReference type="NCBIfam" id="TIGR01643">
    <property type="entry name" value="YD_repeat_2x"/>
    <property type="match status" value="1"/>
</dbReference>
<organism evidence="4 5">
    <name type="scientific">Chondromyces apiculatus DSM 436</name>
    <dbReference type="NCBI Taxonomy" id="1192034"/>
    <lineage>
        <taxon>Bacteria</taxon>
        <taxon>Pseudomonadati</taxon>
        <taxon>Myxococcota</taxon>
        <taxon>Polyangia</taxon>
        <taxon>Polyangiales</taxon>
        <taxon>Polyangiaceae</taxon>
        <taxon>Chondromyces</taxon>
    </lineage>
</organism>
<sequence length="1575" mass="172450">MSEYRYHHGYFDAEEREFRGFGLVEQVDTEAFSAARGKGLFPEVTAVNGELPQPPVLTKTWLHTGAWRRGAEISRQYEKAYFSGEVGSGGGEVGAGAGESAGEPRLSDTILPEGLTVDEMRQACRALHGQTLRQEVYALDGSPEAAIPYSVVESSHAVRMEQPAQGKTPGVFLVSSREAISLYYERHRDSQGRLDPGVTHAFTLQVDAYAVVRQSVAVAYPRRHGPCVVEAQNALHATLTEVEVVHLAEAAEGYRLGIPTATRTYALHGLTVPERVYTFAEIAAAVAEANGKPARPYEDWPPPAGILVPPRPQRRLIEDVRVRYQDSANLPAPLALGQADLRALPHESYQLALTRGQIDATFNDDQTRVTSAILLEGGYVQLPGEAGWWIPSGRQSFDAAKFFLPTSVIDPWGATSSVTYDPYDLLMERTEDALGNTVSVTNDYRVMSPVQSTDPNGNRSAVRLDALGMVVATAVMGKAGSQDGDTLEDPTTTLEIDLFRYLNAGKPSVIHARARETHGDPNTRWQESYTYADGSGRELMRKVQAEPGPAPVLDAEGQPVLVEGTLQRADAPHRWVGTGRTIVDNKGNPIKQYEPYFSSTFEYEDDEALVHWGVTPVLRYNPLGRLVRTDFPDGTCSRVEFTPWSQTSWDASDTVLDDGNLWYAARQAGAIPTPSLADQRAADLAAAHARTPSVVHIDPLGRAVVSVADLGGGTELLTKTTLDLEGNPRVIRDARGNDCMVHTFDVAGRKIRQHSIDAGSRWMLSDVLGNPLRGWDSRGHTVRSTYDVLRRPTGLWVQQGTDPAGEPGVLAERTVYGEGVPSAASLNLRGRAYQQHDGAGFVTSTGFDFKGNLLGSTRTLAVDVQNQLDWAATPAPALQTETFTSTTAYDALNRPISTTKPDQSETRPTYNEAGLLEAVDVRLRGASTWTSFVVDIAYSAKGQRERIAYGNGVLTEYTYDPLTFRLTRLKSTRVSDDVILQDLRYTHDPVGNIVLIEDKAQQSLYHNGQLVEPVSRYEYDALYRLTHAEGREHAGQNADIQQDAEGFPLVQAPHPNDPQALRGYAESYEYDEVGNILTMAHQAIGGGWTRHYEIDANSNRLLSTSLPGDLPSGPYSAHYTYDAHGNMTSMPHLVRIEWDFKNQQREVDLGGGGTAYYAYDASGERVRKVWEHSGITEERIYLGGYEVYRRREGANAVLVLERETLHVMDDARRIAMVETKTVEASIPVPSPQSRVRCQLENHLGSAAMECDETGLVISYEEYPPYGTTAYASGASAAEVSRKRYRYTGKERDEETGLYYHRARYYASWLGRWTSADPAGMADGPNLYVYVRNNAIAKIDPNVRHSGNAQDMMMSMTWEQLGRELGAIAESVFGGRAYVSPAANRVDYSGPEGGVGGIAGGILRAATLRAVPIEDNPTVPSLIGMETGAGTVPILDPAARLVTGNTVTGQETSRIEAAAHLALDLTPVALEAHASVMASREARLAARLEEFLPQARERMAQAYAKYGGEGVYNMAKPNRCPPQVGAIRQRGGSSWGVKEVNLAPPNPDPTLRTSPWIRGVETSPCTYNMSRRTTRS</sequence>
<feature type="compositionally biased region" description="Gly residues" evidence="1">
    <location>
        <begin position="88"/>
        <end position="99"/>
    </location>
</feature>
<dbReference type="eggNOG" id="COG3209">
    <property type="taxonomic scope" value="Bacteria"/>
</dbReference>
<dbReference type="InterPro" id="IPR022045">
    <property type="entry name" value="TcdB_toxin_mid/N"/>
</dbReference>
<dbReference type="InterPro" id="IPR022385">
    <property type="entry name" value="Rhs_assc_core"/>
</dbReference>
<dbReference type="NCBIfam" id="TIGR03696">
    <property type="entry name" value="Rhs_assc_core"/>
    <property type="match status" value="1"/>
</dbReference>